<dbReference type="GO" id="GO:0016887">
    <property type="term" value="F:ATP hydrolysis activity"/>
    <property type="evidence" value="ECO:0007669"/>
    <property type="project" value="InterPro"/>
</dbReference>
<protein>
    <submittedName>
        <fullName evidence="2">ATPase</fullName>
    </submittedName>
</protein>
<evidence type="ECO:0000313" key="3">
    <source>
        <dbReference type="Proteomes" id="UP000182661"/>
    </source>
</evidence>
<reference evidence="2 3" key="1">
    <citation type="submission" date="2016-02" db="EMBL/GenBank/DDBJ databases">
        <title>Genome sequencing of a beta-galactosidase producing bacteria Rhizobium sp. 59.</title>
        <authorList>
            <person name="Wang D."/>
            <person name="Kot W."/>
            <person name="Qin Y."/>
            <person name="Hansen L."/>
            <person name="Naqvi K."/>
            <person name="Rensing C."/>
        </authorList>
    </citation>
    <scope>NUCLEOTIDE SEQUENCE [LARGE SCALE GENOMIC DNA]</scope>
    <source>
        <strain evidence="2 3">59</strain>
    </source>
</reference>
<comment type="caution">
    <text evidence="2">The sequence shown here is derived from an EMBL/GenBank/DDBJ whole genome shotgun (WGS) entry which is preliminary data.</text>
</comment>
<dbReference type="InterPro" id="IPR027417">
    <property type="entry name" value="P-loop_NTPase"/>
</dbReference>
<dbReference type="EMBL" id="LSRP01000107">
    <property type="protein sequence ID" value="OJF93359.1"/>
    <property type="molecule type" value="Genomic_DNA"/>
</dbReference>
<dbReference type="PANTHER" id="PTHR42759">
    <property type="entry name" value="MOXR FAMILY PROTEIN"/>
    <property type="match status" value="1"/>
</dbReference>
<name>A0A657LPY8_9HYPH</name>
<organism evidence="2 3">
    <name type="scientific">Pararhizobium antarcticum</name>
    <dbReference type="NCBI Taxonomy" id="1798805"/>
    <lineage>
        <taxon>Bacteria</taxon>
        <taxon>Pseudomonadati</taxon>
        <taxon>Pseudomonadota</taxon>
        <taxon>Alphaproteobacteria</taxon>
        <taxon>Hyphomicrobiales</taxon>
        <taxon>Rhizobiaceae</taxon>
        <taxon>Rhizobium/Agrobacterium group</taxon>
        <taxon>Pararhizobium</taxon>
    </lineage>
</organism>
<dbReference type="Proteomes" id="UP000182661">
    <property type="component" value="Unassembled WGS sequence"/>
</dbReference>
<gene>
    <name evidence="2" type="ORF">AX760_04950</name>
</gene>
<accession>A0A657LPY8</accession>
<dbReference type="CDD" id="cd00009">
    <property type="entry name" value="AAA"/>
    <property type="match status" value="1"/>
</dbReference>
<dbReference type="OrthoDB" id="9783370at2"/>
<proteinExistence type="predicted"/>
<sequence length="309" mass="34651">MTSYQRGTIPTSIDETMAMLESADYLAGTALATVLFLSLRMKRPLFLEGEAGVGKTEIAKVLAKALDRPLIRLQCYEGLDVSSAVYEWNYPAQMLEIRLSEASGTTDRSSIERDIFSEKYLIRRPVLQAISGEPGRAPVFLIDELDRTDEAFEAFLLEVLSDFQVTIPELGTIRAQEPPIVIITTNRTREVHDALKRRCLYHWVDYPKAEQELEIIRRKVPGCSAALSQDIVAYVQKLRTLDLFKNPGVAETIDWATALTELDRLALDPETIADTLGTLLKYQDDIARIEGSEGRRLLSEVQSEQRAAG</sequence>
<dbReference type="AlphaFoldDB" id="A0A657LPY8"/>
<feature type="domain" description="ATPase dynein-related AAA" evidence="1">
    <location>
        <begin position="44"/>
        <end position="199"/>
    </location>
</feature>
<keyword evidence="3" id="KW-1185">Reference proteome</keyword>
<dbReference type="RefSeq" id="WP_071834498.1">
    <property type="nucleotide sequence ID" value="NZ_LSRP01000107.1"/>
</dbReference>
<dbReference type="Pfam" id="PF07728">
    <property type="entry name" value="AAA_5"/>
    <property type="match status" value="1"/>
</dbReference>
<dbReference type="InterPro" id="IPR011704">
    <property type="entry name" value="ATPase_dyneun-rel_AAA"/>
</dbReference>
<evidence type="ECO:0000313" key="2">
    <source>
        <dbReference type="EMBL" id="OJF93359.1"/>
    </source>
</evidence>
<evidence type="ECO:0000259" key="1">
    <source>
        <dbReference type="Pfam" id="PF07728"/>
    </source>
</evidence>
<dbReference type="GO" id="GO:0005524">
    <property type="term" value="F:ATP binding"/>
    <property type="evidence" value="ECO:0007669"/>
    <property type="project" value="InterPro"/>
</dbReference>
<dbReference type="PANTHER" id="PTHR42759:SF1">
    <property type="entry name" value="MAGNESIUM-CHELATASE SUBUNIT CHLD"/>
    <property type="match status" value="1"/>
</dbReference>
<dbReference type="Gene3D" id="3.40.50.300">
    <property type="entry name" value="P-loop containing nucleotide triphosphate hydrolases"/>
    <property type="match status" value="1"/>
</dbReference>
<dbReference type="SUPFAM" id="SSF52540">
    <property type="entry name" value="P-loop containing nucleoside triphosphate hydrolases"/>
    <property type="match status" value="1"/>
</dbReference>
<dbReference type="InterPro" id="IPR050764">
    <property type="entry name" value="CbbQ/NirQ/NorQ/GpvN"/>
</dbReference>